<dbReference type="FunFam" id="3.30.460.10:FF:000019">
    <property type="entry name" value="tRNA nucleotidyltransferase cca2"/>
    <property type="match status" value="1"/>
</dbReference>
<reference evidence="7 8" key="1">
    <citation type="journal article" date="2016" name="Nat. Commun.">
        <title>Local admixture of amplified and diversified secreted pathogenesis determinants shapes mosaic Toxoplasma gondii genomes.</title>
        <authorList>
            <person name="Lorenzi H."/>
            <person name="Khan A."/>
            <person name="Behnke M.S."/>
            <person name="Namasivayam S."/>
            <person name="Swapna L.S."/>
            <person name="Hadjithomas M."/>
            <person name="Karamycheva S."/>
            <person name="Pinney D."/>
            <person name="Brunk B.P."/>
            <person name="Ajioka J.W."/>
            <person name="Ajzenberg D."/>
            <person name="Boothroyd J.C."/>
            <person name="Boyle J.P."/>
            <person name="Darde M.L."/>
            <person name="Diaz-Miranda M.A."/>
            <person name="Dubey J.P."/>
            <person name="Fritz H.M."/>
            <person name="Gennari S.M."/>
            <person name="Gregory B.D."/>
            <person name="Kim K."/>
            <person name="Saeij J.P."/>
            <person name="Su C."/>
            <person name="White M.W."/>
            <person name="Zhu X.Q."/>
            <person name="Howe D.K."/>
            <person name="Rosenthal B.M."/>
            <person name="Grigg M.E."/>
            <person name="Parkinson J."/>
            <person name="Liu L."/>
            <person name="Kissinger J.C."/>
            <person name="Roos D.S."/>
            <person name="Sibley L.D."/>
        </authorList>
    </citation>
    <scope>NUCLEOTIDE SEQUENCE [LARGE SCALE GENOMIC DNA]</scope>
    <source>
        <strain evidence="7 8">COUG</strain>
    </source>
</reference>
<dbReference type="SUPFAM" id="SSF81301">
    <property type="entry name" value="Nucleotidyltransferase"/>
    <property type="match status" value="1"/>
</dbReference>
<organism evidence="7 8">
    <name type="scientific">Toxoplasma gondii COUG</name>
    <dbReference type="NCBI Taxonomy" id="1074873"/>
    <lineage>
        <taxon>Eukaryota</taxon>
        <taxon>Sar</taxon>
        <taxon>Alveolata</taxon>
        <taxon>Apicomplexa</taxon>
        <taxon>Conoidasida</taxon>
        <taxon>Coccidia</taxon>
        <taxon>Eucoccidiorida</taxon>
        <taxon>Eimeriorina</taxon>
        <taxon>Sarcocystidae</taxon>
        <taxon>Toxoplasma</taxon>
    </lineage>
</organism>
<dbReference type="AlphaFoldDB" id="A0A2G8Y0S5"/>
<dbReference type="CDD" id="cd05398">
    <property type="entry name" value="NT_ClassII-CCAase"/>
    <property type="match status" value="1"/>
</dbReference>
<dbReference type="SUPFAM" id="SSF81891">
    <property type="entry name" value="Poly A polymerase C-terminal region-like"/>
    <property type="match status" value="1"/>
</dbReference>
<dbReference type="GO" id="GO:0001680">
    <property type="term" value="P:tRNA 3'-terminal CCA addition"/>
    <property type="evidence" value="ECO:0007669"/>
    <property type="project" value="UniProtKB-ARBA"/>
</dbReference>
<feature type="compositionally biased region" description="Basic and acidic residues" evidence="5">
    <location>
        <begin position="1"/>
        <end position="10"/>
    </location>
</feature>
<feature type="region of interest" description="Disordered" evidence="5">
    <location>
        <begin position="62"/>
        <end position="91"/>
    </location>
</feature>
<feature type="domain" description="Poly A polymerase head" evidence="6">
    <location>
        <begin position="452"/>
        <end position="590"/>
    </location>
</feature>
<evidence type="ECO:0000256" key="4">
    <source>
        <dbReference type="RuleBase" id="RU003953"/>
    </source>
</evidence>
<comment type="caution">
    <text evidence="7">The sequence shown here is derived from an EMBL/GenBank/DDBJ whole genome shotgun (WGS) entry which is preliminary data.</text>
</comment>
<feature type="compositionally biased region" description="Basic and acidic residues" evidence="5">
    <location>
        <begin position="693"/>
        <end position="711"/>
    </location>
</feature>
<evidence type="ECO:0000313" key="7">
    <source>
        <dbReference type="EMBL" id="PIM00852.1"/>
    </source>
</evidence>
<gene>
    <name evidence="7" type="ORF">TGCOUG_315810</name>
</gene>
<dbReference type="GO" id="GO:0052927">
    <property type="term" value="F:CC tRNA cytidylyltransferase activity"/>
    <property type="evidence" value="ECO:0007669"/>
    <property type="project" value="TreeGrafter"/>
</dbReference>
<dbReference type="GO" id="GO:0052929">
    <property type="term" value="F:ATP:3'-cytidine-cytidine-tRNA adenylyltransferase activity"/>
    <property type="evidence" value="ECO:0007669"/>
    <property type="project" value="TreeGrafter"/>
</dbReference>
<evidence type="ECO:0000256" key="2">
    <source>
        <dbReference type="ARBA" id="ARBA00022679"/>
    </source>
</evidence>
<keyword evidence="7" id="KW-0548">Nucleotidyltransferase</keyword>
<keyword evidence="3 4" id="KW-0694">RNA-binding</keyword>
<feature type="compositionally biased region" description="Basic and acidic residues" evidence="5">
    <location>
        <begin position="886"/>
        <end position="899"/>
    </location>
</feature>
<feature type="compositionally biased region" description="Basic and acidic residues" evidence="5">
    <location>
        <begin position="661"/>
        <end position="671"/>
    </location>
</feature>
<feature type="compositionally biased region" description="Basic and acidic residues" evidence="5">
    <location>
        <begin position="69"/>
        <end position="91"/>
    </location>
</feature>
<feature type="region of interest" description="Disordered" evidence="5">
    <location>
        <begin position="785"/>
        <end position="818"/>
    </location>
</feature>
<accession>A0A2G8Y0S5</accession>
<feature type="compositionally biased region" description="Polar residues" evidence="5">
    <location>
        <begin position="672"/>
        <end position="686"/>
    </location>
</feature>
<dbReference type="PANTHER" id="PTHR13734">
    <property type="entry name" value="TRNA-NUCLEOTIDYLTRANSFERASE"/>
    <property type="match status" value="1"/>
</dbReference>
<dbReference type="Proteomes" id="UP000236343">
    <property type="component" value="Unassembled WGS sequence"/>
</dbReference>
<dbReference type="EMBL" id="AGQR02001758">
    <property type="protein sequence ID" value="PIM00852.1"/>
    <property type="molecule type" value="Genomic_DNA"/>
</dbReference>
<dbReference type="GO" id="GO:0004810">
    <property type="term" value="F:CCA tRNA nucleotidyltransferase activity"/>
    <property type="evidence" value="ECO:0007669"/>
    <property type="project" value="UniProtKB-EC"/>
</dbReference>
<dbReference type="InterPro" id="IPR043519">
    <property type="entry name" value="NT_sf"/>
</dbReference>
<dbReference type="VEuPathDB" id="ToxoDB:TGCOUG_315810"/>
<dbReference type="Pfam" id="PF01743">
    <property type="entry name" value="PolyA_pol"/>
    <property type="match status" value="1"/>
</dbReference>
<dbReference type="GO" id="GO:0003723">
    <property type="term" value="F:RNA binding"/>
    <property type="evidence" value="ECO:0007669"/>
    <property type="project" value="UniProtKB-KW"/>
</dbReference>
<evidence type="ECO:0000259" key="6">
    <source>
        <dbReference type="Pfam" id="PF01743"/>
    </source>
</evidence>
<sequence>MPDTDRETRKSRISRNHPDLGTNQKHTLHACSLSLFRLQHLPETFSPAVSFLACSLLTEASRRRRTKKSREEKREEEGRETSKGEPERRRLMSGEEIKAKARSSERAFRCAASSMHRSLSYSRRARRETACAFLSPSSGSAFLSSVVFLLSSSSFLLCGSVGPSPHNLASSAPSWTAAFIPCGSLKVSSLLSCERGSLSFALQTSSRLPSPFQRCPLFSAGSRGWRVPFRSPAAPPSVSSPFWWTAAVPFSSSPPFSFPSSFSLPSCLSSCSSCRFLGSSPALPPPSLLLSVRRKPSCSLPPHLFCGSPSLSSFLSLSSVSASLLAASLPRFSLSSVPAPPLSVAPSLPLCSSLAAAARRSLSTFEASVSLEQRRGRRAGRASEEREEAGRQGAASSTSPQREKRQRKMEVDGESPETLDEAQSLVLEEEEERLFDMLVRCVEDLKLNVVLRAAGGWVRDKLMNRRSDDIDIAIDKCTGVEFATNLNKWLRAQGLPTHAIGVVASNPDQSKHLETATCRLAHHQVDFVHLRTETYSEHSRIPENIGFGTPAEDAHRRDFTLNALFYNLHTKKVENFTKTGLEDLRRRVLRTPLENARETLLDDPLRVLRGVRLAALLRLQLHEEVVTGAQTKAVREGLKKKVSRERLGIELKKMLSNGTEDGAKEGLERTQETSGDPGSETGNSPSSKKRRREGTIREEEPEGDGKTHEQGCEEDEGDRQERGPEDLEARAVREKKLREVQKIANVTDAATQGFLLLAELRVVDSIFSLPDQVLTANDGDECSVESLGGKGETAGKANGGERPGNKKTKQNGKQLGKDVILSDQDTALQGWWKDGLRCMHTLNSLLSVGAASPRFPEVSEITRDLLHMPGRETEAKPEKPQSNGEAKAEGDGGTKEAARASDWQDAVRALSLAAFLFPLATRECLNEKKKPENLLFHMVVTGVKLAKKDGTRALDLNKGAHAFLRFLDKAKETDWSLSMLPDLGEDSHEERKKAERVRLGLLLREAGGDIWPQALLLAAAIDQTRKTAATPSVSSSANGYEQTEDEEREVVEALHRAKLPVDSDVLKPFADLRKQIDAFGLADAHLQPPLCDGHRVKTLLKNLPKGPLFKEILDEQIKWQLAHPAGTAAACEEYLRTKYSTYV</sequence>
<evidence type="ECO:0000313" key="8">
    <source>
        <dbReference type="Proteomes" id="UP000236343"/>
    </source>
</evidence>
<feature type="compositionally biased region" description="Basic and acidic residues" evidence="5">
    <location>
        <begin position="381"/>
        <end position="390"/>
    </location>
</feature>
<protein>
    <submittedName>
        <fullName evidence="7">tRNA nucleotidyltransferase/poly(A) polymerase family protein</fullName>
        <ecNumber evidence="7">2.7.7.72</ecNumber>
    </submittedName>
</protein>
<proteinExistence type="inferred from homology"/>
<evidence type="ECO:0000256" key="3">
    <source>
        <dbReference type="ARBA" id="ARBA00022884"/>
    </source>
</evidence>
<feature type="compositionally biased region" description="Gly residues" evidence="5">
    <location>
        <begin position="788"/>
        <end position="802"/>
    </location>
</feature>
<feature type="region of interest" description="Disordered" evidence="5">
    <location>
        <begin position="373"/>
        <end position="420"/>
    </location>
</feature>
<feature type="region of interest" description="Disordered" evidence="5">
    <location>
        <begin position="871"/>
        <end position="900"/>
    </location>
</feature>
<feature type="region of interest" description="Disordered" evidence="5">
    <location>
        <begin position="1"/>
        <end position="24"/>
    </location>
</feature>
<dbReference type="InterPro" id="IPR002646">
    <property type="entry name" value="PolA_pol_head_dom"/>
</dbReference>
<comment type="similarity">
    <text evidence="1 4">Belongs to the tRNA nucleotidyltransferase/poly(A) polymerase family.</text>
</comment>
<dbReference type="PANTHER" id="PTHR13734:SF5">
    <property type="entry name" value="CCA TRNA NUCLEOTIDYLTRANSFERASE, MITOCHONDRIAL"/>
    <property type="match status" value="1"/>
</dbReference>
<evidence type="ECO:0000256" key="5">
    <source>
        <dbReference type="SAM" id="MobiDB-lite"/>
    </source>
</evidence>
<dbReference type="Gene3D" id="3.30.460.10">
    <property type="entry name" value="Beta Polymerase, domain 2"/>
    <property type="match status" value="1"/>
</dbReference>
<dbReference type="EC" id="2.7.7.72" evidence="7"/>
<name>A0A2G8Y0S5_TOXGO</name>
<keyword evidence="2 4" id="KW-0808">Transferase</keyword>
<evidence type="ECO:0000256" key="1">
    <source>
        <dbReference type="ARBA" id="ARBA00007265"/>
    </source>
</evidence>
<feature type="region of interest" description="Disordered" evidence="5">
    <location>
        <begin position="653"/>
        <end position="726"/>
    </location>
</feature>
<dbReference type="Gene3D" id="1.10.3090.10">
    <property type="entry name" value="cca-adding enzyme, domain 2"/>
    <property type="match status" value="1"/>
</dbReference>
<dbReference type="GO" id="GO:0005739">
    <property type="term" value="C:mitochondrion"/>
    <property type="evidence" value="ECO:0007669"/>
    <property type="project" value="UniProtKB-ARBA"/>
</dbReference>